<evidence type="ECO:0000313" key="3">
    <source>
        <dbReference type="Proteomes" id="UP001464555"/>
    </source>
</evidence>
<dbReference type="InterPro" id="IPR025535">
    <property type="entry name" value="DUF4421"/>
</dbReference>
<proteinExistence type="predicted"/>
<evidence type="ECO:0000256" key="1">
    <source>
        <dbReference type="SAM" id="SignalP"/>
    </source>
</evidence>
<feature type="signal peptide" evidence="1">
    <location>
        <begin position="1"/>
        <end position="18"/>
    </location>
</feature>
<dbReference type="RefSeq" id="WP_341698249.1">
    <property type="nucleotide sequence ID" value="NZ_JBBYHR010000011.1"/>
</dbReference>
<accession>A0ABU9I0K2</accession>
<keyword evidence="1" id="KW-0732">Signal</keyword>
<keyword evidence="3" id="KW-1185">Reference proteome</keyword>
<dbReference type="Proteomes" id="UP001464555">
    <property type="component" value="Unassembled WGS sequence"/>
</dbReference>
<comment type="caution">
    <text evidence="2">The sequence shown here is derived from an EMBL/GenBank/DDBJ whole genome shotgun (WGS) entry which is preliminary data.</text>
</comment>
<dbReference type="EMBL" id="JBBYHR010000011">
    <property type="protein sequence ID" value="MEL1245953.1"/>
    <property type="molecule type" value="Genomic_DNA"/>
</dbReference>
<organism evidence="2 3">
    <name type="scientific">Flavobacterium arundinis</name>
    <dbReference type="NCBI Taxonomy" id="3139143"/>
    <lineage>
        <taxon>Bacteria</taxon>
        <taxon>Pseudomonadati</taxon>
        <taxon>Bacteroidota</taxon>
        <taxon>Flavobacteriia</taxon>
        <taxon>Flavobacteriales</taxon>
        <taxon>Flavobacteriaceae</taxon>
        <taxon>Flavobacterium</taxon>
    </lineage>
</organism>
<reference evidence="2 3" key="1">
    <citation type="submission" date="2024-04" db="EMBL/GenBank/DDBJ databases">
        <title>Flavobacterium sp. DGU11 16S ribosomal RNA gene Genome sequencing and assembly.</title>
        <authorList>
            <person name="Park S."/>
        </authorList>
    </citation>
    <scope>NUCLEOTIDE SEQUENCE [LARGE SCALE GENOMIC DNA]</scope>
    <source>
        <strain evidence="2 3">DGU11</strain>
    </source>
</reference>
<evidence type="ECO:0000313" key="2">
    <source>
        <dbReference type="EMBL" id="MEL1245953.1"/>
    </source>
</evidence>
<dbReference type="Pfam" id="PF14391">
    <property type="entry name" value="DUF4421"/>
    <property type="match status" value="1"/>
</dbReference>
<sequence length="310" mass="34493">MAIIRIIAACLFITLCHAQNDTLRFKYEEFDDKLSVQLFTLNTSNSFSLHYGAENLTVDVEPNKKTTLGISVQYDIVFISLGFAPSFFADNKDNANSKMVSFALDVFPGRFVQHFDYYYQRGISLKSDNVNLYLENLKTMKIGGSTAFVFNRQFSYRAIALQNGKQTISAGTFAPTLSYYYTELNGKSQEGFGDKDHFVDVALSPTYYYNWVIAKNFMVSAGLGVGAGITLSDESSPRALYQASAIIGLGYNAERFFAGINSKGLASSHNASEDVAMDDSISYATAFVGYRFDAPKFLVKGKEKIKERIK</sequence>
<name>A0ABU9I0K2_9FLAO</name>
<gene>
    <name evidence="2" type="ORF">AAEO56_16895</name>
</gene>
<protein>
    <submittedName>
        <fullName evidence="2">DUF4421 family protein</fullName>
    </submittedName>
</protein>
<feature type="chain" id="PRO_5045766644" evidence="1">
    <location>
        <begin position="19"/>
        <end position="310"/>
    </location>
</feature>